<proteinExistence type="predicted"/>
<keyword evidence="3" id="KW-1185">Reference proteome</keyword>
<dbReference type="AlphaFoldDB" id="A0A016TZD8"/>
<evidence type="ECO:0000256" key="1">
    <source>
        <dbReference type="SAM" id="MobiDB-lite"/>
    </source>
</evidence>
<evidence type="ECO:0000313" key="3">
    <source>
        <dbReference type="Proteomes" id="UP000024635"/>
    </source>
</evidence>
<feature type="compositionally biased region" description="Low complexity" evidence="1">
    <location>
        <begin position="476"/>
        <end position="488"/>
    </location>
</feature>
<feature type="compositionally biased region" description="Low complexity" evidence="1">
    <location>
        <begin position="439"/>
        <end position="448"/>
    </location>
</feature>
<feature type="compositionally biased region" description="Polar residues" evidence="1">
    <location>
        <begin position="221"/>
        <end position="230"/>
    </location>
</feature>
<feature type="compositionally biased region" description="Polar residues" evidence="1">
    <location>
        <begin position="347"/>
        <end position="358"/>
    </location>
</feature>
<feature type="region of interest" description="Disordered" evidence="1">
    <location>
        <begin position="165"/>
        <end position="185"/>
    </location>
</feature>
<organism evidence="2 3">
    <name type="scientific">Ancylostoma ceylanicum</name>
    <dbReference type="NCBI Taxonomy" id="53326"/>
    <lineage>
        <taxon>Eukaryota</taxon>
        <taxon>Metazoa</taxon>
        <taxon>Ecdysozoa</taxon>
        <taxon>Nematoda</taxon>
        <taxon>Chromadorea</taxon>
        <taxon>Rhabditida</taxon>
        <taxon>Rhabditina</taxon>
        <taxon>Rhabditomorpha</taxon>
        <taxon>Strongyloidea</taxon>
        <taxon>Ancylostomatidae</taxon>
        <taxon>Ancylostomatinae</taxon>
        <taxon>Ancylostoma</taxon>
    </lineage>
</organism>
<dbReference type="Proteomes" id="UP000024635">
    <property type="component" value="Unassembled WGS sequence"/>
</dbReference>
<protein>
    <submittedName>
        <fullName evidence="2">Uncharacterized protein</fullName>
    </submittedName>
</protein>
<dbReference type="OrthoDB" id="5871338at2759"/>
<feature type="compositionally biased region" description="Basic and acidic residues" evidence="1">
    <location>
        <begin position="167"/>
        <end position="185"/>
    </location>
</feature>
<feature type="region of interest" description="Disordered" evidence="1">
    <location>
        <begin position="28"/>
        <end position="74"/>
    </location>
</feature>
<name>A0A016TZD8_9BILA</name>
<feature type="region of interest" description="Disordered" evidence="1">
    <location>
        <begin position="287"/>
        <end position="578"/>
    </location>
</feature>
<feature type="region of interest" description="Disordered" evidence="1">
    <location>
        <begin position="214"/>
        <end position="235"/>
    </location>
</feature>
<feature type="compositionally biased region" description="Polar residues" evidence="1">
    <location>
        <begin position="458"/>
        <end position="475"/>
    </location>
</feature>
<evidence type="ECO:0000313" key="2">
    <source>
        <dbReference type="EMBL" id="EYC08141.1"/>
    </source>
</evidence>
<feature type="compositionally biased region" description="Basic residues" evidence="1">
    <location>
        <begin position="63"/>
        <end position="74"/>
    </location>
</feature>
<feature type="compositionally biased region" description="Low complexity" evidence="1">
    <location>
        <begin position="507"/>
        <end position="517"/>
    </location>
</feature>
<sequence length="578" mass="62153">MGCGPSAVLAGQEQPVIVATWKALQKKSLEQRRARAALPAPAGSQAAVHGKPAKKERQTSQPSKKRHSTRGRSRYRAARLCGVSSFLSVVRREKSRNPQRSHHTIHCLSRHCCSTMSATEEVSERKVEVTETRDVAADGTVTEKRVETVVEVRSSGHDILDEEEMSTEIHEKLSGSSDAKTESDRDKANCVKAVIEVHAVSYDNANNGQIQKVSAEETRQDSQIPANGSEGSMECSGITEVHSDWSRTAEVKENQAVSGSDGEQKQEEVVLNIQKVLEVELPAVKEETGAAASKNSEENSGSPSALDKPIVVSEARSVLETKEESPVTKTTIPSTDYIPDTVKDQMNENVVVNSSSIDATEHRDKDTSRNSTDSLQQAHALPGSPSQLSKEQLGAEELEHKAQPNCQVSVIVSAASDHSSDIQESTASEKESPVKEVPPESLSESSPKTSDAGETTPAPATSQHPAHDTTLQENRQTAQTTTAVQAASAPPPKPPHTLSNDGMSLGSVTIRTTTTSAPPTPPTRRKSTMPGETPQPSPTLRRPPSVASSRVGTMNYNIQRGRLSFPTLPRNARPPTRG</sequence>
<feature type="compositionally biased region" description="Polar residues" evidence="1">
    <location>
        <begin position="546"/>
        <end position="558"/>
    </location>
</feature>
<feature type="compositionally biased region" description="Basic and acidic residues" evidence="1">
    <location>
        <begin position="359"/>
        <end position="368"/>
    </location>
</feature>
<reference evidence="3" key="1">
    <citation type="journal article" date="2015" name="Nat. Genet.">
        <title>The genome and transcriptome of the zoonotic hookworm Ancylostoma ceylanicum identify infection-specific gene families.</title>
        <authorList>
            <person name="Schwarz E.M."/>
            <person name="Hu Y."/>
            <person name="Antoshechkin I."/>
            <person name="Miller M.M."/>
            <person name="Sternberg P.W."/>
            <person name="Aroian R.V."/>
        </authorList>
    </citation>
    <scope>NUCLEOTIDE SEQUENCE</scope>
    <source>
        <strain evidence="3">HY135</strain>
    </source>
</reference>
<gene>
    <name evidence="2" type="primary">Acey_s0067.g15</name>
    <name evidence="2" type="ORF">Y032_0067g15</name>
</gene>
<comment type="caution">
    <text evidence="2">The sequence shown here is derived from an EMBL/GenBank/DDBJ whole genome shotgun (WGS) entry which is preliminary data.</text>
</comment>
<feature type="compositionally biased region" description="Low complexity" evidence="1">
    <location>
        <begin position="36"/>
        <end position="47"/>
    </location>
</feature>
<feature type="compositionally biased region" description="Basic and acidic residues" evidence="1">
    <location>
        <begin position="427"/>
        <end position="438"/>
    </location>
</feature>
<accession>A0A016TZD8</accession>
<dbReference type="EMBL" id="JARK01001403">
    <property type="protein sequence ID" value="EYC08141.1"/>
    <property type="molecule type" value="Genomic_DNA"/>
</dbReference>
<feature type="compositionally biased region" description="Basic and acidic residues" evidence="1">
    <location>
        <begin position="317"/>
        <end position="326"/>
    </location>
</feature>